<keyword evidence="1" id="KW-0677">Repeat</keyword>
<dbReference type="PANTHER" id="PTHR45641:SF19">
    <property type="entry name" value="NEPHROCYSTIN-3"/>
    <property type="match status" value="1"/>
</dbReference>
<dbReference type="RefSeq" id="WP_332867355.1">
    <property type="nucleotide sequence ID" value="NZ_JBAFSM010000064.1"/>
</dbReference>
<evidence type="ECO:0000313" key="4">
    <source>
        <dbReference type="EMBL" id="MEG3439881.1"/>
    </source>
</evidence>
<dbReference type="SUPFAM" id="SSF48452">
    <property type="entry name" value="TPR-like"/>
    <property type="match status" value="2"/>
</dbReference>
<dbReference type="Proteomes" id="UP001328733">
    <property type="component" value="Unassembled WGS sequence"/>
</dbReference>
<organism evidence="4 5">
    <name type="scientific">Pannus brasiliensis CCIBt3594</name>
    <dbReference type="NCBI Taxonomy" id="1427578"/>
    <lineage>
        <taxon>Bacteria</taxon>
        <taxon>Bacillati</taxon>
        <taxon>Cyanobacteriota</taxon>
        <taxon>Cyanophyceae</taxon>
        <taxon>Oscillatoriophycideae</taxon>
        <taxon>Chroococcales</taxon>
        <taxon>Microcystaceae</taxon>
        <taxon>Pannus</taxon>
    </lineage>
</organism>
<sequence>MNTVTDTTFTNWNQDNELAYEDLMVSIEASERNLNLLICVCDNIQFRSEIIDRYTKELETAIPCYRITLDREEPSLRAAIARLVDTEPELKQATNAVITVTGVESLHSIQWNEERTELDKFFGYLQWTREGLREFPYSIVLWVTTTVEVNLRKKAPDFWSWRKGVFRFVAPPSNFVPCGDFLPILQSFEEISTDNDIPFISIEDLLEIIQNIETIKGYTEPRLASLYASLGKIYHDRLERGQHEDYRQEQDLAIEFYQKAIDLQRNLQKNINLADILNRLALLYYERGRYEIAEILYQESLDILKELLGSYHPYIAITINNLALLYTYQEKYELAENLYQQALVMTRELLGEYHPDMTHTMNNLATLYDRQGRYELAEYLYRQALEVRIKAFGEIHPLVAISMNNLAGLYNSQERYELAESLYQKSLFLLKKLWNEQHPYVAIGMNNLAVFYENQNKYELAEVWYQNALKIAETSLGDDHPITQKTYQHLNNLQERHSIHHAIDPNPDNKKDDP</sequence>
<dbReference type="SMART" id="SM00028">
    <property type="entry name" value="TPR"/>
    <property type="match status" value="6"/>
</dbReference>
<dbReference type="PRINTS" id="PR00381">
    <property type="entry name" value="KINESINLIGHT"/>
</dbReference>
<dbReference type="EMBL" id="JBAFSM010000064">
    <property type="protein sequence ID" value="MEG3439881.1"/>
    <property type="molecule type" value="Genomic_DNA"/>
</dbReference>
<keyword evidence="2 3" id="KW-0802">TPR repeat</keyword>
<dbReference type="Pfam" id="PF13424">
    <property type="entry name" value="TPR_12"/>
    <property type="match status" value="1"/>
</dbReference>
<dbReference type="InterPro" id="IPR019734">
    <property type="entry name" value="TPR_rpt"/>
</dbReference>
<feature type="repeat" description="TPR" evidence="3">
    <location>
        <begin position="358"/>
        <end position="391"/>
    </location>
</feature>
<proteinExistence type="predicted"/>
<evidence type="ECO:0000313" key="5">
    <source>
        <dbReference type="Proteomes" id="UP001328733"/>
    </source>
</evidence>
<accession>A0AAW9R0V1</accession>
<dbReference type="Gene3D" id="1.25.40.10">
    <property type="entry name" value="Tetratricopeptide repeat domain"/>
    <property type="match status" value="2"/>
</dbReference>
<comment type="caution">
    <text evidence="4">The sequence shown here is derived from an EMBL/GenBank/DDBJ whole genome shotgun (WGS) entry which is preliminary data.</text>
</comment>
<evidence type="ECO:0000256" key="2">
    <source>
        <dbReference type="ARBA" id="ARBA00022803"/>
    </source>
</evidence>
<evidence type="ECO:0000256" key="1">
    <source>
        <dbReference type="ARBA" id="ARBA00022737"/>
    </source>
</evidence>
<evidence type="ECO:0000256" key="3">
    <source>
        <dbReference type="PROSITE-ProRule" id="PRU00339"/>
    </source>
</evidence>
<gene>
    <name evidence="4" type="ORF">V0288_22330</name>
</gene>
<dbReference type="InterPro" id="IPR011990">
    <property type="entry name" value="TPR-like_helical_dom_sf"/>
</dbReference>
<protein>
    <submittedName>
        <fullName evidence="4">Tetratricopeptide repeat protein</fullName>
    </submittedName>
</protein>
<dbReference type="Pfam" id="PF13374">
    <property type="entry name" value="TPR_10"/>
    <property type="match status" value="3"/>
</dbReference>
<dbReference type="PANTHER" id="PTHR45641">
    <property type="entry name" value="TETRATRICOPEPTIDE REPEAT PROTEIN (AFU_ORTHOLOGUE AFUA_6G03870)"/>
    <property type="match status" value="1"/>
</dbReference>
<dbReference type="AlphaFoldDB" id="A0AAW9R0V1"/>
<dbReference type="PROSITE" id="PS50005">
    <property type="entry name" value="TPR"/>
    <property type="match status" value="2"/>
</dbReference>
<keyword evidence="5" id="KW-1185">Reference proteome</keyword>
<feature type="repeat" description="TPR" evidence="3">
    <location>
        <begin position="274"/>
        <end position="307"/>
    </location>
</feature>
<reference evidence="4 5" key="1">
    <citation type="submission" date="2024-01" db="EMBL/GenBank/DDBJ databases">
        <title>Genomic insights into the taxonomy and metabolism of the cyanobacterium Pannus brasiliensis CCIBt3594.</title>
        <authorList>
            <person name="Machado M."/>
            <person name="Botero N.B."/>
            <person name="Andreote A.P.D."/>
            <person name="Feitosa A.M.T."/>
            <person name="Popin R."/>
            <person name="Sivonen K."/>
            <person name="Fiore M.F."/>
        </authorList>
    </citation>
    <scope>NUCLEOTIDE SEQUENCE [LARGE SCALE GENOMIC DNA]</scope>
    <source>
        <strain evidence="4 5">CCIBt3594</strain>
    </source>
</reference>
<name>A0AAW9R0V1_9CHRO</name>